<proteinExistence type="inferred from homology"/>
<evidence type="ECO:0000256" key="12">
    <source>
        <dbReference type="ARBA" id="ARBA00022989"/>
    </source>
</evidence>
<gene>
    <name evidence="20" type="ORF">GPECTOR_25g409</name>
</gene>
<evidence type="ECO:0000256" key="17">
    <source>
        <dbReference type="PROSITE-ProRule" id="PRU00134"/>
    </source>
</evidence>
<dbReference type="Pfam" id="PF01753">
    <property type="entry name" value="zf-MYND"/>
    <property type="match status" value="1"/>
</dbReference>
<dbReference type="PANTHER" id="PTHR32523">
    <property type="entry name" value="PHYTOL KINASE 1, CHLOROPLASTIC"/>
    <property type="match status" value="1"/>
</dbReference>
<dbReference type="AlphaFoldDB" id="A0A150GG83"/>
<dbReference type="EC" id="2.7.1.182" evidence="15"/>
<evidence type="ECO:0000256" key="8">
    <source>
        <dbReference type="ARBA" id="ARBA00022771"/>
    </source>
</evidence>
<dbReference type="SUPFAM" id="SSF144232">
    <property type="entry name" value="HIT/MYND zinc finger-like"/>
    <property type="match status" value="1"/>
</dbReference>
<feature type="domain" description="MYND-type" evidence="19">
    <location>
        <begin position="1009"/>
        <end position="1051"/>
    </location>
</feature>
<evidence type="ECO:0000256" key="11">
    <source>
        <dbReference type="ARBA" id="ARBA00022946"/>
    </source>
</evidence>
<evidence type="ECO:0000313" key="21">
    <source>
        <dbReference type="Proteomes" id="UP000075714"/>
    </source>
</evidence>
<evidence type="ECO:0000256" key="15">
    <source>
        <dbReference type="ARBA" id="ARBA00039024"/>
    </source>
</evidence>
<dbReference type="GO" id="GO:0008270">
    <property type="term" value="F:zinc ion binding"/>
    <property type="evidence" value="ECO:0007669"/>
    <property type="project" value="UniProtKB-KW"/>
</dbReference>
<evidence type="ECO:0000256" key="10">
    <source>
        <dbReference type="ARBA" id="ARBA00022833"/>
    </source>
</evidence>
<comment type="catalytic activity">
    <reaction evidence="16">
        <text>phytol + CTP = phytyl phosphate + CDP + H(+)</text>
        <dbReference type="Rhea" id="RHEA:38055"/>
        <dbReference type="ChEBI" id="CHEBI:15378"/>
        <dbReference type="ChEBI" id="CHEBI:17327"/>
        <dbReference type="ChEBI" id="CHEBI:37563"/>
        <dbReference type="ChEBI" id="CHEBI:58069"/>
        <dbReference type="ChEBI" id="CHEBI:75483"/>
        <dbReference type="EC" id="2.7.1.182"/>
    </reaction>
</comment>
<evidence type="ECO:0000256" key="9">
    <source>
        <dbReference type="ARBA" id="ARBA00022777"/>
    </source>
</evidence>
<keyword evidence="21" id="KW-1185">Reference proteome</keyword>
<protein>
    <recommendedName>
        <fullName evidence="15">phytol kinase</fullName>
        <ecNumber evidence="15">2.7.1.182</ecNumber>
    </recommendedName>
</protein>
<accession>A0A150GG83</accession>
<keyword evidence="6" id="KW-0812">Transmembrane</keyword>
<feature type="region of interest" description="Disordered" evidence="18">
    <location>
        <begin position="281"/>
        <end position="307"/>
    </location>
</feature>
<keyword evidence="13" id="KW-0472">Membrane</keyword>
<feature type="compositionally biased region" description="Low complexity" evidence="18">
    <location>
        <begin position="949"/>
        <end position="964"/>
    </location>
</feature>
<comment type="subcellular location">
    <subcellularLocation>
        <location evidence="1">Plastid</location>
        <location evidence="1">Chloroplast membrane</location>
        <topology evidence="1">Multi-pass membrane protein</topology>
    </subcellularLocation>
</comment>
<dbReference type="Gene3D" id="6.10.140.2220">
    <property type="match status" value="1"/>
</dbReference>
<dbReference type="PANTHER" id="PTHR32523:SF8">
    <property type="entry name" value="DOLICHOL KINASE"/>
    <property type="match status" value="1"/>
</dbReference>
<keyword evidence="10" id="KW-0862">Zinc</keyword>
<feature type="region of interest" description="Disordered" evidence="18">
    <location>
        <begin position="356"/>
        <end position="399"/>
    </location>
</feature>
<dbReference type="GO" id="GO:0009507">
    <property type="term" value="C:chloroplast"/>
    <property type="evidence" value="ECO:0007669"/>
    <property type="project" value="UniProtKB-SubCell"/>
</dbReference>
<reference evidence="21" key="1">
    <citation type="journal article" date="2016" name="Nat. Commun.">
        <title>The Gonium pectorale genome demonstrates co-option of cell cycle regulation during the evolution of multicellularity.</title>
        <authorList>
            <person name="Hanschen E.R."/>
            <person name="Marriage T.N."/>
            <person name="Ferris P.J."/>
            <person name="Hamaji T."/>
            <person name="Toyoda A."/>
            <person name="Fujiyama A."/>
            <person name="Neme R."/>
            <person name="Noguchi H."/>
            <person name="Minakuchi Y."/>
            <person name="Suzuki M."/>
            <person name="Kawai-Toyooka H."/>
            <person name="Smith D.R."/>
            <person name="Sparks H."/>
            <person name="Anderson J."/>
            <person name="Bakaric R."/>
            <person name="Luria V."/>
            <person name="Karger A."/>
            <person name="Kirschner M.W."/>
            <person name="Durand P.M."/>
            <person name="Michod R.E."/>
            <person name="Nozaki H."/>
            <person name="Olson B.J."/>
        </authorList>
    </citation>
    <scope>NUCLEOTIDE SEQUENCE [LARGE SCALE GENOMIC DNA]</scope>
    <source>
        <strain evidence="21">NIES-2863</strain>
    </source>
</reference>
<keyword evidence="3" id="KW-0150">Chloroplast</keyword>
<sequence>MASTALLKLLDGMARGDLRSSDPVSSLLGGTAAAGEHRGGGSSTSTLGELARSLLQQLADQSLASEVAFALASVQDAWTGGGPAYSPAVYQHPLYIFMFALAARYVYCLTRSTCRAIVPVFGRPSTTADGAATAGTGGGLSPPLQPLVPPEVGVDWLAEALESSGLLNLLAGVPMAMPPPPPPGSLKGGRAGAQAHLLAPLAADVAAYVVAAPEKLMVTVAAATAHLPLAAQAVCARQGVGGGPVTALQPSPLARRLAGLLLGEAVQRLQRCLLERFARDHGGGGVASSRGRGRGGDGGGGGGMPSAPWSSWPLFDVSFMTPIGAGAGGASPSLRHMEMLTPALATWDLLERLGMGGKAGGDGGGRRARGGGGGRRAGAHGAGTAADPEAWLAEPLPPPDPLDVMDAACRAVTALSRAYAAGRDASPPVAYLRLTGLDVMVQRLATLVVRRLPQERARACLPTALGLLAAAMTVAADDAAVAAAGPDPDVPGQLRRLELSDLGRTKASGLTGTAPAQLAQSDRVAAVAALAWTARRLVMRDVGEGPNDAFKTLDASQRDGLATRMLRAGWPRALNHSLRLMAGAYACSGPGANSAVILQAFQLLRVLPSAGQLLGAAAHPGHAPAAPPHAAPLPPVDEVARELAALLVTQAKLVSYLGSRLDEVCGKLGDAAEGPAAAGEAEGPGASADAAAVDPALQQALESAFSCCEAAMGILRRWGREGLLATDLVAYPAVAAELRGAVAVAVCTSARALPSLLRARARVMAQSRTQATATVTAALYEAVTHLASPLITNGLAEVRHGLLPARPGRLLAAAGRFLEHLASLPTQSHGEIAADHTAEHVSMDPRDVARQVLGVLLAVASHPEHSEEVRQAMALGATAAAGGNGDDSGAGGGGSRCRGSVAAEMAEGVAALRCVLEAQADGRLLAMFNKLKGSGCGSDSSIGPTGPVGASDGAGDASISSGEASGAGGGPFRAAALELLRKWWDGASGFFQQAQGPLKLPRMCANPGCSTFTGAAEAELRLRQCTGCREVRYCGPECQRAHWRAAHKSECSRQRG</sequence>
<dbReference type="OrthoDB" id="551166at2759"/>
<evidence type="ECO:0000256" key="1">
    <source>
        <dbReference type="ARBA" id="ARBA00004508"/>
    </source>
</evidence>
<keyword evidence="8 17" id="KW-0863">Zinc-finger</keyword>
<dbReference type="InterPro" id="IPR039606">
    <property type="entry name" value="Phytol/farnesol_kinase"/>
</dbReference>
<dbReference type="InterPro" id="IPR002893">
    <property type="entry name" value="Znf_MYND"/>
</dbReference>
<keyword evidence="4" id="KW-0934">Plastid</keyword>
<dbReference type="GO" id="GO:0010276">
    <property type="term" value="F:phytol kinase activity"/>
    <property type="evidence" value="ECO:0007669"/>
    <property type="project" value="UniProtKB-EC"/>
</dbReference>
<evidence type="ECO:0000256" key="3">
    <source>
        <dbReference type="ARBA" id="ARBA00022528"/>
    </source>
</evidence>
<dbReference type="EMBL" id="LSYV01000026">
    <property type="protein sequence ID" value="KXZ48824.1"/>
    <property type="molecule type" value="Genomic_DNA"/>
</dbReference>
<evidence type="ECO:0000256" key="4">
    <source>
        <dbReference type="ARBA" id="ARBA00022640"/>
    </source>
</evidence>
<evidence type="ECO:0000256" key="2">
    <source>
        <dbReference type="ARBA" id="ARBA00010794"/>
    </source>
</evidence>
<evidence type="ECO:0000256" key="18">
    <source>
        <dbReference type="SAM" id="MobiDB-lite"/>
    </source>
</evidence>
<dbReference type="Proteomes" id="UP000075714">
    <property type="component" value="Unassembled WGS sequence"/>
</dbReference>
<evidence type="ECO:0000256" key="5">
    <source>
        <dbReference type="ARBA" id="ARBA00022679"/>
    </source>
</evidence>
<feature type="compositionally biased region" description="Low complexity" evidence="18">
    <location>
        <begin position="382"/>
        <end position="394"/>
    </location>
</feature>
<organism evidence="20 21">
    <name type="scientific">Gonium pectorale</name>
    <name type="common">Green alga</name>
    <dbReference type="NCBI Taxonomy" id="33097"/>
    <lineage>
        <taxon>Eukaryota</taxon>
        <taxon>Viridiplantae</taxon>
        <taxon>Chlorophyta</taxon>
        <taxon>core chlorophytes</taxon>
        <taxon>Chlorophyceae</taxon>
        <taxon>CS clade</taxon>
        <taxon>Chlamydomonadales</taxon>
        <taxon>Volvocaceae</taxon>
        <taxon>Gonium</taxon>
    </lineage>
</organism>
<comment type="caution">
    <text evidence="20">The sequence shown here is derived from an EMBL/GenBank/DDBJ whole genome shotgun (WGS) entry which is preliminary data.</text>
</comment>
<feature type="region of interest" description="Disordered" evidence="18">
    <location>
        <begin position="935"/>
        <end position="967"/>
    </location>
</feature>
<evidence type="ECO:0000313" key="20">
    <source>
        <dbReference type="EMBL" id="KXZ48824.1"/>
    </source>
</evidence>
<keyword evidence="7" id="KW-0479">Metal-binding</keyword>
<comment type="pathway">
    <text evidence="14">Cofactor biosynthesis; tocopherol biosynthesis.</text>
</comment>
<evidence type="ECO:0000259" key="19">
    <source>
        <dbReference type="PROSITE" id="PS50865"/>
    </source>
</evidence>
<keyword evidence="5" id="KW-0808">Transferase</keyword>
<comment type="similarity">
    <text evidence="2">Belongs to the polyprenol kinase family.</text>
</comment>
<evidence type="ECO:0000256" key="6">
    <source>
        <dbReference type="ARBA" id="ARBA00022692"/>
    </source>
</evidence>
<evidence type="ECO:0000256" key="16">
    <source>
        <dbReference type="ARBA" id="ARBA00048889"/>
    </source>
</evidence>
<dbReference type="PROSITE" id="PS50865">
    <property type="entry name" value="ZF_MYND_2"/>
    <property type="match status" value="1"/>
</dbReference>
<keyword evidence="12" id="KW-1133">Transmembrane helix</keyword>
<name>A0A150GG83_GONPE</name>
<evidence type="ECO:0000256" key="7">
    <source>
        <dbReference type="ARBA" id="ARBA00022723"/>
    </source>
</evidence>
<dbReference type="GO" id="GO:0016020">
    <property type="term" value="C:membrane"/>
    <property type="evidence" value="ECO:0007669"/>
    <property type="project" value="UniProtKB-SubCell"/>
</dbReference>
<evidence type="ECO:0000256" key="13">
    <source>
        <dbReference type="ARBA" id="ARBA00023136"/>
    </source>
</evidence>
<keyword evidence="9" id="KW-0418">Kinase</keyword>
<evidence type="ECO:0000256" key="14">
    <source>
        <dbReference type="ARBA" id="ARBA00024015"/>
    </source>
</evidence>
<keyword evidence="11" id="KW-0809">Transit peptide</keyword>